<dbReference type="EMBL" id="FOYL01000002">
    <property type="protein sequence ID" value="SFR03005.1"/>
    <property type="molecule type" value="Genomic_DNA"/>
</dbReference>
<dbReference type="Proteomes" id="UP000198583">
    <property type="component" value="Unassembled WGS sequence"/>
</dbReference>
<dbReference type="AlphaFoldDB" id="A0A1I6DC24"/>
<protein>
    <submittedName>
        <fullName evidence="2">Uncharacterized protein</fullName>
    </submittedName>
</protein>
<name>A0A1I6DC24_9PSEU</name>
<sequence>MNEFVDSLLIRVEQAEQAVRRAVEQQDEYAADVHRADLANLRRLAAEHGVPVGAPEEG</sequence>
<proteinExistence type="predicted"/>
<reference evidence="3" key="1">
    <citation type="submission" date="2016-10" db="EMBL/GenBank/DDBJ databases">
        <authorList>
            <person name="Varghese N."/>
            <person name="Submissions S."/>
        </authorList>
    </citation>
    <scope>NUCLEOTIDE SEQUENCE [LARGE SCALE GENOMIC DNA]</scope>
    <source>
        <strain evidence="3">DSM 44232</strain>
    </source>
</reference>
<organism evidence="2 3">
    <name type="scientific">Lentzea waywayandensis</name>
    <dbReference type="NCBI Taxonomy" id="84724"/>
    <lineage>
        <taxon>Bacteria</taxon>
        <taxon>Bacillati</taxon>
        <taxon>Actinomycetota</taxon>
        <taxon>Actinomycetes</taxon>
        <taxon>Pseudonocardiales</taxon>
        <taxon>Pseudonocardiaceae</taxon>
        <taxon>Lentzea</taxon>
    </lineage>
</organism>
<accession>A0A1I6DC24</accession>
<evidence type="ECO:0000313" key="3">
    <source>
        <dbReference type="Proteomes" id="UP000198583"/>
    </source>
</evidence>
<keyword evidence="3" id="KW-1185">Reference proteome</keyword>
<feature type="coiled-coil region" evidence="1">
    <location>
        <begin position="5"/>
        <end position="32"/>
    </location>
</feature>
<dbReference type="STRING" id="84724.SAMN04488564_102227"/>
<dbReference type="RefSeq" id="WP_177320309.1">
    <property type="nucleotide sequence ID" value="NZ_FOYL01000002.1"/>
</dbReference>
<keyword evidence="1" id="KW-0175">Coiled coil</keyword>
<evidence type="ECO:0000256" key="1">
    <source>
        <dbReference type="SAM" id="Coils"/>
    </source>
</evidence>
<gene>
    <name evidence="2" type="ORF">SAMN04488564_102227</name>
</gene>
<evidence type="ECO:0000313" key="2">
    <source>
        <dbReference type="EMBL" id="SFR03005.1"/>
    </source>
</evidence>